<evidence type="ECO:0000313" key="3">
    <source>
        <dbReference type="Proteomes" id="UP001285521"/>
    </source>
</evidence>
<organism evidence="2 3">
    <name type="scientific">Lentzea miocenica</name>
    <dbReference type="NCBI Taxonomy" id="3095431"/>
    <lineage>
        <taxon>Bacteria</taxon>
        <taxon>Bacillati</taxon>
        <taxon>Actinomycetota</taxon>
        <taxon>Actinomycetes</taxon>
        <taxon>Pseudonocardiales</taxon>
        <taxon>Pseudonocardiaceae</taxon>
        <taxon>Lentzea</taxon>
    </lineage>
</organism>
<feature type="transmembrane region" description="Helical" evidence="1">
    <location>
        <begin position="251"/>
        <end position="270"/>
    </location>
</feature>
<dbReference type="EMBL" id="JAXAVW010000054">
    <property type="protein sequence ID" value="MDX8037048.1"/>
    <property type="molecule type" value="Genomic_DNA"/>
</dbReference>
<protein>
    <recommendedName>
        <fullName evidence="4">4-amino-4-deoxy-L-arabinose transferase</fullName>
    </recommendedName>
</protein>
<feature type="transmembrane region" description="Helical" evidence="1">
    <location>
        <begin position="325"/>
        <end position="344"/>
    </location>
</feature>
<feature type="transmembrane region" description="Helical" evidence="1">
    <location>
        <begin position="182"/>
        <end position="202"/>
    </location>
</feature>
<reference evidence="2 3" key="1">
    <citation type="submission" date="2023-11" db="EMBL/GenBank/DDBJ databases">
        <title>Lentzea sokolovensis, sp. nov., Lentzea kristufkii, sp. nov., and Lentzea miocenensis, sp. nov., rare actinobacteria from Sokolov Coal Basin, Miocene lacustrine sediment, Czech Republic.</title>
        <authorList>
            <person name="Lara A."/>
            <person name="Kotroba L."/>
            <person name="Nouioui I."/>
            <person name="Neumann-Schaal M."/>
            <person name="Mast Y."/>
            <person name="Chronakova A."/>
        </authorList>
    </citation>
    <scope>NUCLEOTIDE SEQUENCE [LARGE SCALE GENOMIC DNA]</scope>
    <source>
        <strain evidence="2 3">BCCO 10_0856</strain>
    </source>
</reference>
<keyword evidence="3" id="KW-1185">Reference proteome</keyword>
<proteinExistence type="predicted"/>
<feature type="transmembrane region" description="Helical" evidence="1">
    <location>
        <begin position="282"/>
        <end position="305"/>
    </location>
</feature>
<comment type="caution">
    <text evidence="2">The sequence shown here is derived from an EMBL/GenBank/DDBJ whole genome shotgun (WGS) entry which is preliminary data.</text>
</comment>
<keyword evidence="1" id="KW-1133">Transmembrane helix</keyword>
<dbReference type="RefSeq" id="WP_319972045.1">
    <property type="nucleotide sequence ID" value="NZ_JAXAVW010000054.1"/>
</dbReference>
<gene>
    <name evidence="2" type="ORF">SK803_43240</name>
</gene>
<evidence type="ECO:0008006" key="4">
    <source>
        <dbReference type="Google" id="ProtNLM"/>
    </source>
</evidence>
<keyword evidence="1" id="KW-0812">Transmembrane</keyword>
<dbReference type="Proteomes" id="UP001285521">
    <property type="component" value="Unassembled WGS sequence"/>
</dbReference>
<name>A0ABU4TFU3_9PSEU</name>
<sequence>MRLVLPAVSAVLALLVLTPLLGRGFVLNYDMVFAPDQSLLPDGLGLGSALPRSVPADAVMSFATALLPGDVVQKIVLLAALFAGPLGAGRLVPTNSVAIRVVAAVWYGWSAYVAERLFMGHWPYVVTYACLPWIAAAGLAVRRGEPKALPKLILACAPAVLTPTGGIIAAVLAVVCSGRRTLAVTVPVTVLLNMPWLLPSVLHPGGSLSSPDGVGAFAARTENWGSPVTSVLGLGGIWNAEVVPGSRGMPLLPVITLLSVAVALAGLRSLAPRWGLAPARSFVVLGAIGVAIAVFGTLPGGGDVLAWAVSHVPGAGLLRDSQKWAAWWALPLSLGFALGVEAAGKYLTNRTALVALAALLPLITMPDFAWAGLGRLEVVDYPADWSAVRTVLAADDGAGDVLALPMSAFRRFSWNGDRTQLDPAPRFLPRTVVIDDVVYVGGRPVSGEDGRVATIRRAMARNDDLGAFGIGWVLVEHGTPGSVDPGVLRGLREVWSGPWLTLYRVPGVIAPPPAGVPRLPVVAGDLGALAVVASGLLWLLLPAGRFSRSSHSRTAEEQACAH</sequence>
<accession>A0ABU4TFU3</accession>
<feature type="transmembrane region" description="Helical" evidence="1">
    <location>
        <begin position="152"/>
        <end position="175"/>
    </location>
</feature>
<keyword evidence="1" id="KW-0472">Membrane</keyword>
<feature type="transmembrane region" description="Helical" evidence="1">
    <location>
        <begin position="521"/>
        <end position="541"/>
    </location>
</feature>
<feature type="transmembrane region" description="Helical" evidence="1">
    <location>
        <begin position="97"/>
        <end position="114"/>
    </location>
</feature>
<feature type="transmembrane region" description="Helical" evidence="1">
    <location>
        <begin position="351"/>
        <end position="373"/>
    </location>
</feature>
<evidence type="ECO:0000256" key="1">
    <source>
        <dbReference type="SAM" id="Phobius"/>
    </source>
</evidence>
<evidence type="ECO:0000313" key="2">
    <source>
        <dbReference type="EMBL" id="MDX8037048.1"/>
    </source>
</evidence>
<feature type="transmembrane region" description="Helical" evidence="1">
    <location>
        <begin position="121"/>
        <end position="140"/>
    </location>
</feature>